<dbReference type="STRING" id="106649.GCA_000829655_04122"/>
<evidence type="ECO:0000313" key="2">
    <source>
        <dbReference type="Proteomes" id="UP000887320"/>
    </source>
</evidence>
<dbReference type="RefSeq" id="WP_004721027.1">
    <property type="nucleotide sequence ID" value="NZ_AP014630.1"/>
</dbReference>
<evidence type="ECO:0000313" key="1">
    <source>
        <dbReference type="EMBL" id="MCF0266006.1"/>
    </source>
</evidence>
<dbReference type="Proteomes" id="UP000887320">
    <property type="component" value="Unassembled WGS sequence"/>
</dbReference>
<dbReference type="InterPro" id="IPR018684">
    <property type="entry name" value="DUF2171"/>
</dbReference>
<dbReference type="GeneID" id="67743937"/>
<dbReference type="EMBL" id="JAHWXT010000006">
    <property type="protein sequence ID" value="MCF0266006.1"/>
    <property type="molecule type" value="Genomic_DNA"/>
</dbReference>
<name>A0A077KYN5_ACIGI</name>
<gene>
    <name evidence="1" type="ORF">KW868_16285</name>
</gene>
<organism evidence="1 2">
    <name type="scientific">Acinetobacter guillouiae</name>
    <name type="common">Acinetobacter genomosp. 11</name>
    <dbReference type="NCBI Taxonomy" id="106649"/>
    <lineage>
        <taxon>Bacteria</taxon>
        <taxon>Pseudomonadati</taxon>
        <taxon>Pseudomonadota</taxon>
        <taxon>Gammaproteobacteria</taxon>
        <taxon>Moraxellales</taxon>
        <taxon>Moraxellaceae</taxon>
        <taxon>Acinetobacter</taxon>
    </lineage>
</organism>
<dbReference type="Pfam" id="PF09939">
    <property type="entry name" value="DUF2171"/>
    <property type="match status" value="1"/>
</dbReference>
<proteinExistence type="predicted"/>
<sequence>MTSINVESIKNHADVIASCGTKVGEVDHLVGADQIKLTKHGDGHHHLIPTSWVGEIKGEKVILTKDSQEVKDTWLEV</sequence>
<comment type="caution">
    <text evidence="1">The sequence shown here is derived from an EMBL/GenBank/DDBJ whole genome shotgun (WGS) entry which is preliminary data.</text>
</comment>
<accession>A0A077KYN5</accession>
<dbReference type="KEGG" id="agu:AS4_18610"/>
<protein>
    <submittedName>
        <fullName evidence="1">DUF2171 domain-containing protein</fullName>
    </submittedName>
</protein>
<dbReference type="AlphaFoldDB" id="A0A077KYN5"/>
<reference evidence="1" key="1">
    <citation type="submission" date="2021-07" db="EMBL/GenBank/DDBJ databases">
        <authorList>
            <person name="Fernandez M."/>
            <person name="Pereira P."/>
            <person name="Torres Tejerizo G.A."/>
            <person name="Gonzalez P."/>
            <person name="Agostini E."/>
        </authorList>
    </citation>
    <scope>NUCLEOTIDE SEQUENCE</scope>
    <source>
        <strain evidence="1">SFC 500-1A</strain>
    </source>
</reference>